<comment type="caution">
    <text evidence="4">The sequence shown here is derived from an EMBL/GenBank/DDBJ whole genome shotgun (WGS) entry which is preliminary data.</text>
</comment>
<dbReference type="CDD" id="cd03784">
    <property type="entry name" value="GT1_Gtf-like"/>
    <property type="match status" value="1"/>
</dbReference>
<keyword evidence="5" id="KW-1185">Reference proteome</keyword>
<sequence>MPVKRKFAFFRKRQYRLAPSSFAMARKHILCITIPGYGHLTPLLALARKLGAIHQVTFAVSAHTANQLQQRQLYHVATDGKFIQLYGIPDGIDFDFDDPTDPTVLQRISQLMIRGIEQLVGGIPTRDTKHSSIRGIADAVDVIIADHNIGLKATQIIVDRHVPLCTFIPSGVYCIQMVLAFNEKAYREQKLPKPSKGFFSLPNADGYFDEPPLETLVQSVIIEQKEAVPLATVLIVNSVRSFEQKYINNYEALDQMKDKPTFCVGPLLSEDKTTTKNLAMEEKVRTWLLGREKASVICISFGSIGTPRPEQLKELCKTIVQLDQPVIWSLKSNHYAHLPDELKAMAQAGFEEEMVTDKKVLLVSWAPQKMVLAHENVGLFVSHCGWNSTIEALSEGKPIVGWPQFADQMINAELVEEKGAGVVVRDAGMMDDRLVLAEEIVEKIVAARGKMEGAMALGKCVRQAVEQGGSSYREIRDLLDFIDKNQ</sequence>
<reference evidence="4 5" key="1">
    <citation type="journal article" date="2016" name="Nat. Commun.">
        <title>Extremotolerant tardigrade genome and improved radiotolerance of human cultured cells by tardigrade-unique protein.</title>
        <authorList>
            <person name="Hashimoto T."/>
            <person name="Horikawa D.D."/>
            <person name="Saito Y."/>
            <person name="Kuwahara H."/>
            <person name="Kozuka-Hata H."/>
            <person name="Shin-I T."/>
            <person name="Minakuchi Y."/>
            <person name="Ohishi K."/>
            <person name="Motoyama A."/>
            <person name="Aizu T."/>
            <person name="Enomoto A."/>
            <person name="Kondo K."/>
            <person name="Tanaka S."/>
            <person name="Hara Y."/>
            <person name="Koshikawa S."/>
            <person name="Sagara H."/>
            <person name="Miura T."/>
            <person name="Yokobori S."/>
            <person name="Miyagawa K."/>
            <person name="Suzuki Y."/>
            <person name="Kubo T."/>
            <person name="Oyama M."/>
            <person name="Kohara Y."/>
            <person name="Fujiyama A."/>
            <person name="Arakawa K."/>
            <person name="Katayama T."/>
            <person name="Toyoda A."/>
            <person name="Kunieda T."/>
        </authorList>
    </citation>
    <scope>NUCLEOTIDE SEQUENCE [LARGE SCALE GENOMIC DNA]</scope>
    <source>
        <strain evidence="4 5">YOKOZUNA-1</strain>
    </source>
</reference>
<evidence type="ECO:0000313" key="5">
    <source>
        <dbReference type="Proteomes" id="UP000186922"/>
    </source>
</evidence>
<dbReference type="GO" id="GO:0015020">
    <property type="term" value="F:glucuronosyltransferase activity"/>
    <property type="evidence" value="ECO:0007669"/>
    <property type="project" value="UniProtKB-EC"/>
</dbReference>
<organism evidence="4 5">
    <name type="scientific">Ramazzottius varieornatus</name>
    <name type="common">Water bear</name>
    <name type="synonym">Tardigrade</name>
    <dbReference type="NCBI Taxonomy" id="947166"/>
    <lineage>
        <taxon>Eukaryota</taxon>
        <taxon>Metazoa</taxon>
        <taxon>Ecdysozoa</taxon>
        <taxon>Tardigrada</taxon>
        <taxon>Eutardigrada</taxon>
        <taxon>Parachela</taxon>
        <taxon>Hypsibioidea</taxon>
        <taxon>Ramazzottiidae</taxon>
        <taxon>Ramazzottius</taxon>
    </lineage>
</organism>
<dbReference type="GO" id="GO:0035251">
    <property type="term" value="F:UDP-glucosyltransferase activity"/>
    <property type="evidence" value="ECO:0007669"/>
    <property type="project" value="InterPro"/>
</dbReference>
<dbReference type="STRING" id="947166.A0A1D1W084"/>
<accession>A0A1D1W084</accession>
<comment type="catalytic activity">
    <reaction evidence="3">
        <text>glucuronate acceptor + UDP-alpha-D-glucuronate = acceptor beta-D-glucuronoside + UDP + H(+)</text>
        <dbReference type="Rhea" id="RHEA:21032"/>
        <dbReference type="ChEBI" id="CHEBI:15378"/>
        <dbReference type="ChEBI" id="CHEBI:58052"/>
        <dbReference type="ChEBI" id="CHEBI:58223"/>
        <dbReference type="ChEBI" id="CHEBI:132367"/>
        <dbReference type="ChEBI" id="CHEBI:132368"/>
        <dbReference type="EC" id="2.4.1.17"/>
    </reaction>
</comment>
<dbReference type="PANTHER" id="PTHR48049">
    <property type="entry name" value="GLYCOSYLTRANSFERASE"/>
    <property type="match status" value="1"/>
</dbReference>
<dbReference type="EMBL" id="BDGG01000014">
    <property type="protein sequence ID" value="GAV07025.1"/>
    <property type="molecule type" value="Genomic_DNA"/>
</dbReference>
<evidence type="ECO:0000313" key="4">
    <source>
        <dbReference type="EMBL" id="GAV07025.1"/>
    </source>
</evidence>
<evidence type="ECO:0000256" key="2">
    <source>
        <dbReference type="RuleBase" id="RU003718"/>
    </source>
</evidence>
<evidence type="ECO:0000256" key="1">
    <source>
        <dbReference type="ARBA" id="ARBA00022679"/>
    </source>
</evidence>
<dbReference type="OrthoDB" id="5835829at2759"/>
<dbReference type="EC" id="2.4.1.17" evidence="3"/>
<comment type="similarity">
    <text evidence="2">Belongs to the UDP-glycosyltransferase family.</text>
</comment>
<dbReference type="PANTHER" id="PTHR48049:SF132">
    <property type="entry name" value="GLYCOSYLTRANSFERASE"/>
    <property type="match status" value="1"/>
</dbReference>
<dbReference type="FunFam" id="3.40.50.2000:FF:000056">
    <property type="entry name" value="Glycosyltransferase"/>
    <property type="match status" value="1"/>
</dbReference>
<name>A0A1D1W084_RAMVA</name>
<keyword evidence="1 2" id="KW-0808">Transferase</keyword>
<comment type="subcellular location">
    <subcellularLocation>
        <location evidence="3">Membrane</location>
        <topology evidence="3">Single-pass membrane protein</topology>
    </subcellularLocation>
</comment>
<dbReference type="GO" id="GO:0016020">
    <property type="term" value="C:membrane"/>
    <property type="evidence" value="ECO:0007669"/>
    <property type="project" value="UniProtKB-SubCell"/>
</dbReference>
<dbReference type="InterPro" id="IPR035595">
    <property type="entry name" value="UDP_glycos_trans_CS"/>
</dbReference>
<dbReference type="Pfam" id="PF00201">
    <property type="entry name" value="UDPGT"/>
    <property type="match status" value="1"/>
</dbReference>
<evidence type="ECO:0000256" key="3">
    <source>
        <dbReference type="RuleBase" id="RU362059"/>
    </source>
</evidence>
<dbReference type="InterPro" id="IPR050481">
    <property type="entry name" value="UDP-glycosyltransf_plant"/>
</dbReference>
<dbReference type="SUPFAM" id="SSF53756">
    <property type="entry name" value="UDP-Glycosyltransferase/glycogen phosphorylase"/>
    <property type="match status" value="1"/>
</dbReference>
<gene>
    <name evidence="4" type="primary">RvY_16916-1</name>
    <name evidence="4" type="synonym">RvY_16916.1</name>
    <name evidence="4" type="ORF">RvY_16916</name>
</gene>
<dbReference type="AlphaFoldDB" id="A0A1D1W084"/>
<keyword evidence="2" id="KW-0328">Glycosyltransferase</keyword>
<proteinExistence type="inferred from homology"/>
<dbReference type="PROSITE" id="PS00375">
    <property type="entry name" value="UDPGT"/>
    <property type="match status" value="1"/>
</dbReference>
<dbReference type="Gene3D" id="3.40.50.2000">
    <property type="entry name" value="Glycogen Phosphorylase B"/>
    <property type="match status" value="2"/>
</dbReference>
<dbReference type="InterPro" id="IPR002213">
    <property type="entry name" value="UDP_glucos_trans"/>
</dbReference>
<dbReference type="Proteomes" id="UP000186922">
    <property type="component" value="Unassembled WGS sequence"/>
</dbReference>
<protein>
    <recommendedName>
        <fullName evidence="3">UDP-glucuronosyltransferase</fullName>
        <ecNumber evidence="3">2.4.1.17</ecNumber>
    </recommendedName>
</protein>